<name>A0A7X1DZM9_9PSED</name>
<dbReference type="RefSeq" id="WP_133144140.1">
    <property type="nucleotide sequence ID" value="NZ_JAAXCY010000006.1"/>
</dbReference>
<organism evidence="1 2">
    <name type="scientific">Pseudomonas cremoris</name>
    <dbReference type="NCBI Taxonomy" id="2724178"/>
    <lineage>
        <taxon>Bacteria</taxon>
        <taxon>Pseudomonadati</taxon>
        <taxon>Pseudomonadota</taxon>
        <taxon>Gammaproteobacteria</taxon>
        <taxon>Pseudomonadales</taxon>
        <taxon>Pseudomonadaceae</taxon>
        <taxon>Pseudomonas</taxon>
    </lineage>
</organism>
<reference evidence="1 2" key="1">
    <citation type="submission" date="2020-04" db="EMBL/GenBank/DDBJ databases">
        <title>Pseudomonas crami sp. nov., a novel proteolytic bacterial species isolated from cream.</title>
        <authorList>
            <person name="Hofmann K."/>
            <person name="Woller A."/>
            <person name="Huptas C."/>
            <person name="Wenning M."/>
            <person name="Scherer S."/>
            <person name="Doll E.V."/>
        </authorList>
    </citation>
    <scope>NUCLEOTIDE SEQUENCE [LARGE SCALE GENOMIC DNA]</scope>
    <source>
        <strain evidence="1 2">WS 5106</strain>
    </source>
</reference>
<gene>
    <name evidence="1" type="ORF">HF257_16540</name>
</gene>
<comment type="caution">
    <text evidence="1">The sequence shown here is derived from an EMBL/GenBank/DDBJ whole genome shotgun (WGS) entry which is preliminary data.</text>
</comment>
<protein>
    <submittedName>
        <fullName evidence="1">Uncharacterized protein</fullName>
    </submittedName>
</protein>
<evidence type="ECO:0000313" key="1">
    <source>
        <dbReference type="EMBL" id="MBC2407617.1"/>
    </source>
</evidence>
<dbReference type="AlphaFoldDB" id="A0A7X1DZM9"/>
<accession>A0A7X1DZM9</accession>
<sequence>MKRKIEPYQPDYKNNHLQVINDAFLSEIVRSAKHAKDLNAEIIELRKIIDGNYMYISSLENEIKENNLIIRLFEESTDGDSPDLEKIAEIKDKHLAWRLSCVDFEDFG</sequence>
<dbReference type="EMBL" id="JAAXCY010000006">
    <property type="protein sequence ID" value="MBC2407617.1"/>
    <property type="molecule type" value="Genomic_DNA"/>
</dbReference>
<dbReference type="Proteomes" id="UP000520513">
    <property type="component" value="Unassembled WGS sequence"/>
</dbReference>
<evidence type="ECO:0000313" key="2">
    <source>
        <dbReference type="Proteomes" id="UP000520513"/>
    </source>
</evidence>
<proteinExistence type="predicted"/>